<gene>
    <name evidence="1" type="ORF">F4Y60_10190</name>
</gene>
<comment type="caution">
    <text evidence="1">The sequence shown here is derived from an EMBL/GenBank/DDBJ whole genome shotgun (WGS) entry which is preliminary data.</text>
</comment>
<dbReference type="EMBL" id="VXRY01000409">
    <property type="protein sequence ID" value="MXY34431.1"/>
    <property type="molecule type" value="Genomic_DNA"/>
</dbReference>
<dbReference type="AlphaFoldDB" id="A0A6B0Y139"/>
<accession>A0A6B0Y139</accession>
<reference evidence="1" key="1">
    <citation type="submission" date="2019-09" db="EMBL/GenBank/DDBJ databases">
        <title>Characterisation of the sponge microbiome using genome-centric metagenomics.</title>
        <authorList>
            <person name="Engelberts J.P."/>
            <person name="Robbins S.J."/>
            <person name="De Goeij J.M."/>
            <person name="Aranda M."/>
            <person name="Bell S.C."/>
            <person name="Webster N.S."/>
        </authorList>
    </citation>
    <scope>NUCLEOTIDE SEQUENCE</scope>
    <source>
        <strain evidence="1">SB0664_bin_43</strain>
    </source>
</reference>
<organism evidence="1">
    <name type="scientific">Boseongicola sp. SB0664_bin_43</name>
    <dbReference type="NCBI Taxonomy" id="2604844"/>
    <lineage>
        <taxon>Bacteria</taxon>
        <taxon>Pseudomonadati</taxon>
        <taxon>Pseudomonadota</taxon>
        <taxon>Alphaproteobacteria</taxon>
        <taxon>Rhodobacterales</taxon>
        <taxon>Paracoccaceae</taxon>
        <taxon>Boseongicola</taxon>
    </lineage>
</organism>
<sequence length="49" mass="4939">MGQAKRDSVGTGHVALLVATAKVHGPVLVTRNAAGVAGLDVDVQNPFEA</sequence>
<protein>
    <submittedName>
        <fullName evidence="1">Type II toxin-antitoxin system VapC family toxin</fullName>
    </submittedName>
</protein>
<proteinExistence type="predicted"/>
<evidence type="ECO:0000313" key="1">
    <source>
        <dbReference type="EMBL" id="MXY34431.1"/>
    </source>
</evidence>
<name>A0A6B0Y139_9RHOB</name>